<organism evidence="1 2">
    <name type="scientific">Laceyella tengchongensis</name>
    <dbReference type="NCBI Taxonomy" id="574699"/>
    <lineage>
        <taxon>Bacteria</taxon>
        <taxon>Bacillati</taxon>
        <taxon>Bacillota</taxon>
        <taxon>Bacilli</taxon>
        <taxon>Bacillales</taxon>
        <taxon>Thermoactinomycetaceae</taxon>
        <taxon>Laceyella</taxon>
    </lineage>
</organism>
<proteinExistence type="predicted"/>
<dbReference type="EMBL" id="FXTU01000001">
    <property type="protein sequence ID" value="SMP03711.1"/>
    <property type="molecule type" value="Genomic_DNA"/>
</dbReference>
<sequence length="75" mass="8240">MSLKRQTARTVSSVNPVAPNDLPTVNAGLLMEFGAFFVGKKRRKNGFGVAGLCIRHAVEPIKPYCMKLEAKCVLY</sequence>
<evidence type="ECO:0000313" key="1">
    <source>
        <dbReference type="EMBL" id="SMP03711.1"/>
    </source>
</evidence>
<accession>A0AA45WJK2</accession>
<reference evidence="1" key="1">
    <citation type="submission" date="2017-05" db="EMBL/GenBank/DDBJ databases">
        <authorList>
            <person name="Varghese N."/>
            <person name="Submissions S."/>
        </authorList>
    </citation>
    <scope>NUCLEOTIDE SEQUENCE</scope>
    <source>
        <strain evidence="1">DSM 45262</strain>
    </source>
</reference>
<gene>
    <name evidence="1" type="ORF">SAMN06265361_101474</name>
</gene>
<keyword evidence="2" id="KW-1185">Reference proteome</keyword>
<evidence type="ECO:0000313" key="2">
    <source>
        <dbReference type="Proteomes" id="UP001157946"/>
    </source>
</evidence>
<protein>
    <submittedName>
        <fullName evidence="1">Uncharacterized protein</fullName>
    </submittedName>
</protein>
<comment type="caution">
    <text evidence="1">The sequence shown here is derived from an EMBL/GenBank/DDBJ whole genome shotgun (WGS) entry which is preliminary data.</text>
</comment>
<dbReference type="AlphaFoldDB" id="A0AA45WJK2"/>
<name>A0AA45WJK2_9BACL</name>
<dbReference type="Proteomes" id="UP001157946">
    <property type="component" value="Unassembled WGS sequence"/>
</dbReference>